<dbReference type="PROSITE" id="PS51795">
    <property type="entry name" value="ZF_FLZ"/>
    <property type="match status" value="1"/>
</dbReference>
<keyword evidence="7" id="KW-1185">Reference proteome</keyword>
<evidence type="ECO:0000256" key="2">
    <source>
        <dbReference type="ARBA" id="ARBA00022723"/>
    </source>
</evidence>
<name>A0AAV3QUA3_LITER</name>
<dbReference type="AlphaFoldDB" id="A0AAV3QUA3"/>
<protein>
    <recommendedName>
        <fullName evidence="5">FLZ-type domain-containing protein</fullName>
    </recommendedName>
</protein>
<keyword evidence="2" id="KW-0479">Metal-binding</keyword>
<evidence type="ECO:0000313" key="6">
    <source>
        <dbReference type="EMBL" id="GAA0166581.1"/>
    </source>
</evidence>
<evidence type="ECO:0000256" key="1">
    <source>
        <dbReference type="ARBA" id="ARBA00009374"/>
    </source>
</evidence>
<dbReference type="Proteomes" id="UP001454036">
    <property type="component" value="Unassembled WGS sequence"/>
</dbReference>
<dbReference type="PANTHER" id="PTHR47208:SF5">
    <property type="entry name" value="FCS-LIKE ZINC FINGER 12-RELATED"/>
    <property type="match status" value="1"/>
</dbReference>
<keyword evidence="3" id="KW-0862">Zinc</keyword>
<keyword evidence="3" id="KW-0863">Zinc-finger</keyword>
<proteinExistence type="inferred from homology"/>
<sequence length="253" mass="27693">MLGKLSKPVAGKFSGNKVDCGSGATSPRSPLDMKSHSPRGLKSYDLGGVGLGIVAALEKSDNFGGRFQACKALCNKNLNRSNPIPVNSGNNSGRFGCTRNEQIEMESSLEEYTFVTCRGFDNKSSYTKVFFDGGEYCGGRKVTDWTNLDRGVLKENKKATVFDISPAKFGDFGAYPDSDFLNSCHLCHKNLHGKDIFMYRGEKAFCSSECRYSQIVMDERKEKCSSKASRSSVDVSTSPFTSEQIFSTGIFAI</sequence>
<evidence type="ECO:0000256" key="4">
    <source>
        <dbReference type="PROSITE-ProRule" id="PRU01131"/>
    </source>
</evidence>
<dbReference type="InterPro" id="IPR044604">
    <property type="entry name" value="FLZ12/13/14"/>
</dbReference>
<evidence type="ECO:0000259" key="5">
    <source>
        <dbReference type="PROSITE" id="PS51795"/>
    </source>
</evidence>
<feature type="domain" description="FLZ-type" evidence="5">
    <location>
        <begin position="179"/>
        <end position="222"/>
    </location>
</feature>
<dbReference type="GO" id="GO:0008270">
    <property type="term" value="F:zinc ion binding"/>
    <property type="evidence" value="ECO:0007669"/>
    <property type="project" value="UniProtKB-KW"/>
</dbReference>
<organism evidence="6 7">
    <name type="scientific">Lithospermum erythrorhizon</name>
    <name type="common">Purple gromwell</name>
    <name type="synonym">Lithospermum officinale var. erythrorhizon</name>
    <dbReference type="NCBI Taxonomy" id="34254"/>
    <lineage>
        <taxon>Eukaryota</taxon>
        <taxon>Viridiplantae</taxon>
        <taxon>Streptophyta</taxon>
        <taxon>Embryophyta</taxon>
        <taxon>Tracheophyta</taxon>
        <taxon>Spermatophyta</taxon>
        <taxon>Magnoliopsida</taxon>
        <taxon>eudicotyledons</taxon>
        <taxon>Gunneridae</taxon>
        <taxon>Pentapetalae</taxon>
        <taxon>asterids</taxon>
        <taxon>lamiids</taxon>
        <taxon>Boraginales</taxon>
        <taxon>Boraginaceae</taxon>
        <taxon>Boraginoideae</taxon>
        <taxon>Lithospermeae</taxon>
        <taxon>Lithospermum</taxon>
    </lineage>
</organism>
<gene>
    <name evidence="6" type="ORF">LIER_21704</name>
</gene>
<dbReference type="PANTHER" id="PTHR47208">
    <property type="entry name" value="OS02G0174800 PROTEIN"/>
    <property type="match status" value="1"/>
</dbReference>
<reference evidence="6 7" key="1">
    <citation type="submission" date="2024-01" db="EMBL/GenBank/DDBJ databases">
        <title>The complete chloroplast genome sequence of Lithospermum erythrorhizon: insights into the phylogenetic relationship among Boraginaceae species and the maternal lineages of purple gromwells.</title>
        <authorList>
            <person name="Okada T."/>
            <person name="Watanabe K."/>
        </authorList>
    </citation>
    <scope>NUCLEOTIDE SEQUENCE [LARGE SCALE GENOMIC DNA]</scope>
</reference>
<comment type="caution">
    <text evidence="6">The sequence shown here is derived from an EMBL/GenBank/DDBJ whole genome shotgun (WGS) entry which is preliminary data.</text>
</comment>
<feature type="zinc finger region" description="FLZ-type" evidence="4">
    <location>
        <begin position="179"/>
        <end position="222"/>
    </location>
</feature>
<dbReference type="Pfam" id="PF04570">
    <property type="entry name" value="zf-FLZ"/>
    <property type="match status" value="1"/>
</dbReference>
<dbReference type="InterPro" id="IPR007650">
    <property type="entry name" value="Zf-FLZ_dom"/>
</dbReference>
<evidence type="ECO:0000313" key="7">
    <source>
        <dbReference type="Proteomes" id="UP001454036"/>
    </source>
</evidence>
<evidence type="ECO:0000256" key="3">
    <source>
        <dbReference type="ARBA" id="ARBA00022771"/>
    </source>
</evidence>
<accession>A0AAV3QUA3</accession>
<dbReference type="EMBL" id="BAABME010005777">
    <property type="protein sequence ID" value="GAA0166581.1"/>
    <property type="molecule type" value="Genomic_DNA"/>
</dbReference>
<comment type="similarity">
    <text evidence="1">Belongs to the FLZ family.</text>
</comment>